<dbReference type="PATRIC" id="fig|200450.3.peg.4885"/>
<dbReference type="InterPro" id="IPR050808">
    <property type="entry name" value="Phage_Integrase"/>
</dbReference>
<keyword evidence="3" id="KW-0238">DNA-binding</keyword>
<gene>
    <name evidence="6" type="ORF">AA957_23775</name>
</gene>
<organism evidence="6 7">
    <name type="scientific">Pseudomonas trivialis</name>
    <dbReference type="NCBI Taxonomy" id="200450"/>
    <lineage>
        <taxon>Bacteria</taxon>
        <taxon>Pseudomonadati</taxon>
        <taxon>Pseudomonadota</taxon>
        <taxon>Gammaproteobacteria</taxon>
        <taxon>Pseudomonadales</taxon>
        <taxon>Pseudomonadaceae</taxon>
        <taxon>Pseudomonas</taxon>
    </lineage>
</organism>
<dbReference type="PANTHER" id="PTHR30629">
    <property type="entry name" value="PROPHAGE INTEGRASE"/>
    <property type="match status" value="1"/>
</dbReference>
<dbReference type="Gene3D" id="1.10.150.130">
    <property type="match status" value="1"/>
</dbReference>
<dbReference type="Gene3D" id="3.30.160.60">
    <property type="entry name" value="Classic Zinc Finger"/>
    <property type="match status" value="1"/>
</dbReference>
<dbReference type="InterPro" id="IPR010998">
    <property type="entry name" value="Integrase_recombinase_N"/>
</dbReference>
<evidence type="ECO:0000313" key="7">
    <source>
        <dbReference type="Proteomes" id="UP000036608"/>
    </source>
</evidence>
<keyword evidence="4" id="KW-0233">DNA recombination</keyword>
<reference evidence="6 7" key="1">
    <citation type="journal article" date="2015" name="Genome Announc.">
        <title>Complete Genome Sequence of the Rhizobacterium Pseudomonas trivialis Strain IHBB745 with Multiple Plant Growth-Promoting Activities and Tolerance to Desiccation and Alkalinity.</title>
        <authorList>
            <person name="Gulati A."/>
            <person name="Swarnkar M.K."/>
            <person name="Vyas P."/>
            <person name="Rahi P."/>
            <person name="Thakur R."/>
            <person name="Thakur N."/>
            <person name="Singh A.K."/>
        </authorList>
    </citation>
    <scope>NUCLEOTIDE SEQUENCE [LARGE SCALE GENOMIC DNA]</scope>
    <source>
        <strain evidence="7">745</strain>
    </source>
</reference>
<comment type="similarity">
    <text evidence="1">Belongs to the 'phage' integrase family.</text>
</comment>
<dbReference type="Pfam" id="PF09003">
    <property type="entry name" value="Arm-DNA-bind_1"/>
    <property type="match status" value="1"/>
</dbReference>
<evidence type="ECO:0000259" key="5">
    <source>
        <dbReference type="PROSITE" id="PS51898"/>
    </source>
</evidence>
<accession>A0A0H5AWV4</accession>
<evidence type="ECO:0000256" key="2">
    <source>
        <dbReference type="ARBA" id="ARBA00022908"/>
    </source>
</evidence>
<dbReference type="EMBL" id="CP011507">
    <property type="protein sequence ID" value="AKS09012.1"/>
    <property type="molecule type" value="Genomic_DNA"/>
</dbReference>
<evidence type="ECO:0000256" key="3">
    <source>
        <dbReference type="ARBA" id="ARBA00023125"/>
    </source>
</evidence>
<dbReference type="PROSITE" id="PS51898">
    <property type="entry name" value="TYR_RECOMBINASE"/>
    <property type="match status" value="1"/>
</dbReference>
<dbReference type="GO" id="GO:0003677">
    <property type="term" value="F:DNA binding"/>
    <property type="evidence" value="ECO:0007669"/>
    <property type="project" value="UniProtKB-KW"/>
</dbReference>
<name>A0A0H5AWV4_9PSED</name>
<dbReference type="InterPro" id="IPR011010">
    <property type="entry name" value="DNA_brk_join_enz"/>
</dbReference>
<dbReference type="GO" id="GO:0006310">
    <property type="term" value="P:DNA recombination"/>
    <property type="evidence" value="ECO:0007669"/>
    <property type="project" value="UniProtKB-KW"/>
</dbReference>
<reference evidence="7" key="2">
    <citation type="submission" date="2015-05" db="EMBL/GenBank/DDBJ databases">
        <authorList>
            <person name="Swarnkar M.K."/>
            <person name="Vyas P."/>
            <person name="Rahi P."/>
            <person name="Thakur R."/>
            <person name="Thakur N."/>
            <person name="Singh A.K."/>
            <person name="Gulati A."/>
        </authorList>
    </citation>
    <scope>NUCLEOTIDE SEQUENCE [LARGE SCALE GENOMIC DNA]</scope>
    <source>
        <strain evidence="7">745</strain>
    </source>
</reference>
<keyword evidence="2" id="KW-0229">DNA integration</keyword>
<evidence type="ECO:0000313" key="6">
    <source>
        <dbReference type="EMBL" id="AKS09012.1"/>
    </source>
</evidence>
<dbReference type="Pfam" id="PF00589">
    <property type="entry name" value="Phage_integrase"/>
    <property type="match status" value="1"/>
</dbReference>
<dbReference type="InterPro" id="IPR015094">
    <property type="entry name" value="Integrase_lambda-typ_DNA-bd_N"/>
</dbReference>
<feature type="domain" description="Tyr recombinase" evidence="5">
    <location>
        <begin position="174"/>
        <end position="371"/>
    </location>
</feature>
<dbReference type="RefSeq" id="WP_049712341.1">
    <property type="nucleotide sequence ID" value="NZ_CP011507.1"/>
</dbReference>
<dbReference type="PANTHER" id="PTHR30629:SF2">
    <property type="entry name" value="PROPHAGE INTEGRASE INTS-RELATED"/>
    <property type="match status" value="1"/>
</dbReference>
<protein>
    <submittedName>
        <fullName evidence="6">Recombinase XerD</fullName>
    </submittedName>
</protein>
<dbReference type="OrthoDB" id="8781634at2"/>
<dbReference type="GO" id="GO:0008907">
    <property type="term" value="F:integrase activity"/>
    <property type="evidence" value="ECO:0007669"/>
    <property type="project" value="InterPro"/>
</dbReference>
<dbReference type="KEGG" id="ptv:AA957_23775"/>
<sequence>MAARPRTLQNRKLPPNLYPNGKYWRYRNPVTGVMTSINRPVEEAIKLARAANLKFAELVVDDGSLLAVLTGDRVPIVSNLLTRFEEEWLPDRSYAARTLEEIKFKLERYRQDLGERLIGQLDVLAMAEYLDNFSNNAYTKHRGLWVQIFAFAVAKGLAERNNAELTLVKKEAEKKRQRHTLDGLKMIIDAATTPPWLKRAIRLALASLQRRDDIVTWLKSAADMEKNTLTVSPGKTQGYENPVHLKINMGTALREVVGECLRSPLASPYLIHYKPKARRREQIDAKDHWTSVTPDYLTKEFSKARDAAHAYDHVPAGERPTFHEIRALGAWLYEQQKFPQEYIQALMGHADEKMTKHYQEGHDEKKIEYLEVGAELAF</sequence>
<dbReference type="Gene3D" id="1.10.443.10">
    <property type="entry name" value="Intergrase catalytic core"/>
    <property type="match status" value="1"/>
</dbReference>
<evidence type="ECO:0000256" key="1">
    <source>
        <dbReference type="ARBA" id="ARBA00008857"/>
    </source>
</evidence>
<dbReference type="Proteomes" id="UP000036608">
    <property type="component" value="Chromosome"/>
</dbReference>
<dbReference type="AlphaFoldDB" id="A0A0H5AWV4"/>
<proteinExistence type="inferred from homology"/>
<evidence type="ECO:0000256" key="4">
    <source>
        <dbReference type="ARBA" id="ARBA00023172"/>
    </source>
</evidence>
<dbReference type="SUPFAM" id="SSF56349">
    <property type="entry name" value="DNA breaking-rejoining enzymes"/>
    <property type="match status" value="1"/>
</dbReference>
<dbReference type="InterPro" id="IPR002104">
    <property type="entry name" value="Integrase_catalytic"/>
</dbReference>
<dbReference type="InterPro" id="IPR013762">
    <property type="entry name" value="Integrase-like_cat_sf"/>
</dbReference>